<dbReference type="EMBL" id="CM055107">
    <property type="protein sequence ID" value="KAJ7527968.1"/>
    <property type="molecule type" value="Genomic_DNA"/>
</dbReference>
<name>A0ACC2BDR4_DIPCM</name>
<keyword evidence="2" id="KW-1185">Reference proteome</keyword>
<protein>
    <submittedName>
        <fullName evidence="1">Uncharacterized protein</fullName>
    </submittedName>
</protein>
<organism evidence="1 2">
    <name type="scientific">Diphasiastrum complanatum</name>
    <name type="common">Issler's clubmoss</name>
    <name type="synonym">Lycopodium complanatum</name>
    <dbReference type="NCBI Taxonomy" id="34168"/>
    <lineage>
        <taxon>Eukaryota</taxon>
        <taxon>Viridiplantae</taxon>
        <taxon>Streptophyta</taxon>
        <taxon>Embryophyta</taxon>
        <taxon>Tracheophyta</taxon>
        <taxon>Lycopodiopsida</taxon>
        <taxon>Lycopodiales</taxon>
        <taxon>Lycopodiaceae</taxon>
        <taxon>Lycopodioideae</taxon>
        <taxon>Diphasiastrum</taxon>
    </lineage>
</organism>
<sequence length="1070" mass="119709">MSFSSRPFLAEKSSGHSPVAPTKSPLINAQGKVHKQQSNSSPKSLSKKWEHKENHGLEKGRFGFSEKPPIAGGKSFLSPKGTRVAASAAKSPLIRPSPRKILGERNPFYREASLRVEENLVKEDKFGISLSVTDAHNITKDVAVVQDTQTFHPEANLPAEEALIKEDTFGIRSFAAHVHTISKDLAVPEKQQTEQAEMSFVGLKPAASLGTRETLPVGSSASLQELVESILREMSHSSRSELVIQESYLQQQHSLGMLGKDSNKGAHLSEQLDSVSAVTEEYNVNKLSSPQHLHNVRAELKHEDNFYPETEREIPVEDCCTESCGSAVNATGATTPLKNDLHESETLEGFENEVSSENLAANDKANVPTGEGECDAVSAGLLEVAMEAHEGCFEVKHDLPQSAARARFFHSKVCTFLCVAAVILLSIGSHALPTLVQQSPFSRFWQDNIYSEQVFKMLIKGAEGLWTDSPTTYHHYPILQGFQLQKNVEIAVTVTKKNLQSAEVLSRVIRSWRFVKEETIGSLDVESFQSGIERIGRFVSFTFNKMTKKFWSRDLQNSLQKMSEHWKHQLPACLTPLHIQATAAKFRHQLAERVQTHGLMMAVERLTTHVMSSTSYIMKTLQYQASLSKLKEEYDKLKNRLFGLFQAKISPTGLVESVSSVVESLQYDTLRSWLHTKYVNLKYFTENTVNAFMETVMRKPAQERRKDRSVPSIEEWDWFSEYDIPYDEYLEPFEASEKAMTTSTDLPQLDGLLSAILYGSSVEIKARYLDLLHIMDSDEEIELPLNALEQGSQPADDGVMTANNECHFETWEEEILSMCVISKKESMGSFNLPLVATSPSTELRQIRNDDMIMHMGTENIADEIESNLERLQDNPVANDRHTSQLAEFEHQQASVIKSANCEEQALPAKNSEVSSLRSSLSLNDGTVFALIIVAFSLSAVYFYGHYKLLKAKKLAKFYDIIEGDDSTNLKEANMHTPQIKEVEKFTGAGTTTATFSTPECTKRNNMEGTLNTSPDHFVESPFGSFTAYKRVIQKEGSGQEEVRLTPLRRSSRIRNQILSPKQKDILSPAS</sequence>
<comment type="caution">
    <text evidence="1">The sequence shown here is derived from an EMBL/GenBank/DDBJ whole genome shotgun (WGS) entry which is preliminary data.</text>
</comment>
<proteinExistence type="predicted"/>
<reference evidence="2" key="1">
    <citation type="journal article" date="2024" name="Proc. Natl. Acad. Sci. U.S.A.">
        <title>Extraordinary preservation of gene collinearity over three hundred million years revealed in homosporous lycophytes.</title>
        <authorList>
            <person name="Li C."/>
            <person name="Wickell D."/>
            <person name="Kuo L.Y."/>
            <person name="Chen X."/>
            <person name="Nie B."/>
            <person name="Liao X."/>
            <person name="Peng D."/>
            <person name="Ji J."/>
            <person name="Jenkins J."/>
            <person name="Williams M."/>
            <person name="Shu S."/>
            <person name="Plott C."/>
            <person name="Barry K."/>
            <person name="Rajasekar S."/>
            <person name="Grimwood J."/>
            <person name="Han X."/>
            <person name="Sun S."/>
            <person name="Hou Z."/>
            <person name="He W."/>
            <person name="Dai G."/>
            <person name="Sun C."/>
            <person name="Schmutz J."/>
            <person name="Leebens-Mack J.H."/>
            <person name="Li F.W."/>
            <person name="Wang L."/>
        </authorList>
    </citation>
    <scope>NUCLEOTIDE SEQUENCE [LARGE SCALE GENOMIC DNA]</scope>
    <source>
        <strain evidence="2">cv. PW_Plant_1</strain>
    </source>
</reference>
<accession>A0ACC2BDR4</accession>
<evidence type="ECO:0000313" key="2">
    <source>
        <dbReference type="Proteomes" id="UP001162992"/>
    </source>
</evidence>
<gene>
    <name evidence="1" type="ORF">O6H91_16G078700</name>
</gene>
<evidence type="ECO:0000313" key="1">
    <source>
        <dbReference type="EMBL" id="KAJ7527968.1"/>
    </source>
</evidence>
<dbReference type="Proteomes" id="UP001162992">
    <property type="component" value="Chromosome 16"/>
</dbReference>